<evidence type="ECO:0000259" key="3">
    <source>
        <dbReference type="Pfam" id="PF16201"/>
    </source>
</evidence>
<dbReference type="Proteomes" id="UP001497472">
    <property type="component" value="Unassembled WGS sequence"/>
</dbReference>
<feature type="domain" description="URB1 N-terminal" evidence="2">
    <location>
        <begin position="89"/>
        <end position="394"/>
    </location>
</feature>
<dbReference type="GO" id="GO:0005730">
    <property type="term" value="C:nucleolus"/>
    <property type="evidence" value="ECO:0007669"/>
    <property type="project" value="TreeGrafter"/>
</dbReference>
<gene>
    <name evidence="4" type="ORF">LNINA_LOCUS9554</name>
</gene>
<dbReference type="InterPro" id="IPR032436">
    <property type="entry name" value="URB1_C"/>
</dbReference>
<evidence type="ECO:0000313" key="5">
    <source>
        <dbReference type="Proteomes" id="UP001497472"/>
    </source>
</evidence>
<evidence type="ECO:0000256" key="1">
    <source>
        <dbReference type="SAM" id="MobiDB-lite"/>
    </source>
</evidence>
<sequence length="1950" mass="223475">MGKRKYNDDTRDSPKRLKKANAKECNEENEELHSGKTLSFDIKHFRKELAEKQGQIMALTQFLQVCLNPDSEIDYLAEYLRIGGNSHEILRQITAENRKNLPLATPAFHIFHLIILKVQSSMPHMIAITEEASRYFLNTFIPTIEIMISENSGPRHRKIIINLLTSMVTLSADLGVEVLNQVPLTPKHLQYIVEKPNYKEKDNVRTAFVHFITSFLVEGNFPLIKALLEKQGLLPLVIPGLVQDESEAVIMFLNILKKNVIENNLISKTLKLKTFNHQALHNLFKVFNWKGPPELSNEARNEARPDILALVSNIILTLFTSHKVGLYFVDPYFGTGDTNKNQHLYKAVLSLKRPWENSYECDTILNIILMCPDLHRAVIHVIETSFQPQHSPIWERATEFTIKLLDKLKAEDMLPRLLKLNTMQTVNFIRFVTLPVPLLKLMHANIGADKTISLYCAKVLVKMLSSLKKYMSILGLEESDAMLVELKSKLEYFLPKHVPAPSVIVSLIDDVTSGNKMTESSQDYKLPEIDTSDSLLILIELLLLYNTTYPSCFQSLESDIDMKAILDFTKTITSGQMSLLKFKTVLLWQTLDQSVLSLKNPLFKSLFLIMLEVFTSVDDDTWIEAKDTLYDFLKNTEIYETDEDEIHLMLYTLRNAKVEPISLVADIVEYVLLNKKELIDYMRTQMSNFEIKDESNESNLDQLFNDLMNNKNSGENMFLENKMPSPFIVGCIQYIQGNKEAKKSLKSFLSLYISHLLHSNYSPELSEVLIGDSKLDVRGYVTASMSNLVTLTGTPVEDDILLKISDTIINNADFENILTPIEDGSEDKNNIIIDNKYYKITIKKFVDGSELIIWSKYLMFCIVRLSEFDQLTEERSKKILVLLNVIFSLGKKLHLIGIYRSIVLNLFKNANILKIYRAIDTSKSSYIIATDLMLQIITQNKETMSYLDKKHFLLKSYRIKTYNELMKAFIKISKRKNVNCDHTIKVLETVGLSKDDDVRILKSILSTQVESCMRDDKEPSLVLEVLKVIIDKYSSTATLELHTDIVHQIIELYCNILTYKDVTANLTNLEISLTNYFVNKPHQVICIKEDHFRRFFQANTLRKTTTNLAATMLKLNAKLFAVFEEEANRPEILSQRELTLPLGNAVLDHIDQLSSGQDFLGKLYEEYKTNIHKYLEKPHKAGQVYVNGWRLLKKLIIEFMPVADCQKLLSKIHKFEILDRNHIILFQNVLFKIYVNRHEEKVEYFCNYISSIMHLVLSCVKEEKLDSLEEAISITYKSMQIIKIKELNDTKGDYKKVIDSATWKNFCKVILKNALRIETADENNTIGPKMLCLLTLLIEVLYSKDHEDIIALFDMVTSHSEFLNVMLSYHSLDMKARLLQFLLCLITLNNTVMKPQQIPVFLSAYHATTSASDRLILSILEYYESSGLPVNEYKPYIWGDTAANYYAVRKKRSASLWSHPTPNQVLNLFDREIVEKSIRNFPVNQKLDYRFVLPSSCESLTSETMKTFMEEALQVKMKVRKRRDNESALEEILSHEKREALLKKYINVDMLTTSHRDDGGVIYDPAFILPLLSHLLAPGSMASCFKVMRTGLLSVTVMGLSSNCPMMRAAAYHVLHRYCLLLELETRHKNDKLLLTDFITTLKQSLRSAVVDPTEDAIFGALKNPRLPVVGALYLASALTVCTAPSDPMYSPVNNFLIAKQFVDFTVVPDFLSLFHDNEVETLDRRLWILDIIACGTRSMTDVNVVFKTMCLKMVMDFFTTVLCDRRTKVSILNLMTSLVAIPKAFKILVEGYSFLSWMHSIIRYIGKDDKTVIQTTLKLLQTIVISMNVPNVQHNKINDAKSRVNAEHDVLSVICELLHNIDAFDSDEVTMYIKLYNLLSKSAIKSLHKRQFVNIISKSSESLKEKDSVQVILQAANAGNSQLLKSNIIKNDTNCLVRELHRLTVSHLA</sequence>
<dbReference type="InterPro" id="IPR039844">
    <property type="entry name" value="URB1"/>
</dbReference>
<dbReference type="EMBL" id="CAVLEF010000081">
    <property type="protein sequence ID" value="CAK1550321.1"/>
    <property type="molecule type" value="Genomic_DNA"/>
</dbReference>
<keyword evidence="5" id="KW-1185">Reference proteome</keyword>
<reference evidence="4 5" key="1">
    <citation type="submission" date="2023-11" db="EMBL/GenBank/DDBJ databases">
        <authorList>
            <person name="Okamura Y."/>
        </authorList>
    </citation>
    <scope>NUCLEOTIDE SEQUENCE [LARGE SCALE GENOMIC DNA]</scope>
</reference>
<dbReference type="GO" id="GO:0000466">
    <property type="term" value="P:maturation of 5.8S rRNA from tricistronic rRNA transcript (SSU-rRNA, 5.8S rRNA, LSU-rRNA)"/>
    <property type="evidence" value="ECO:0007669"/>
    <property type="project" value="TreeGrafter"/>
</dbReference>
<name>A0AAV1JLL6_9NEOP</name>
<dbReference type="Pfam" id="PF11707">
    <property type="entry name" value="Npa1"/>
    <property type="match status" value="1"/>
</dbReference>
<feature type="region of interest" description="Disordered" evidence="1">
    <location>
        <begin position="1"/>
        <end position="30"/>
    </location>
</feature>
<dbReference type="PANTHER" id="PTHR13500">
    <property type="entry name" value="NUCLEOLAR PRERIBOSOMAL-ASSOCIATED PROTEIN 1"/>
    <property type="match status" value="1"/>
</dbReference>
<evidence type="ECO:0000313" key="4">
    <source>
        <dbReference type="EMBL" id="CAK1550321.1"/>
    </source>
</evidence>
<dbReference type="GO" id="GO:0000463">
    <property type="term" value="P:maturation of LSU-rRNA from tricistronic rRNA transcript (SSU-rRNA, 5.8S rRNA, LSU-rRNA)"/>
    <property type="evidence" value="ECO:0007669"/>
    <property type="project" value="TreeGrafter"/>
</dbReference>
<feature type="domain" description="URB1 C-terminal" evidence="3">
    <location>
        <begin position="1593"/>
        <end position="1798"/>
    </location>
</feature>
<dbReference type="Pfam" id="PF16201">
    <property type="entry name" value="NopRA1"/>
    <property type="match status" value="1"/>
</dbReference>
<dbReference type="PANTHER" id="PTHR13500:SF0">
    <property type="entry name" value="NUCLEOLAR PRE-RIBOSOMAL-ASSOCIATED PROTEIN 1"/>
    <property type="match status" value="1"/>
</dbReference>
<evidence type="ECO:0000259" key="2">
    <source>
        <dbReference type="Pfam" id="PF11707"/>
    </source>
</evidence>
<dbReference type="InterPro" id="IPR021714">
    <property type="entry name" value="URB1_N"/>
</dbReference>
<evidence type="ECO:0008006" key="6">
    <source>
        <dbReference type="Google" id="ProtNLM"/>
    </source>
</evidence>
<accession>A0AAV1JLL6</accession>
<protein>
    <recommendedName>
        <fullName evidence="6">Nucleolar pre-ribosomal-associated protein 1</fullName>
    </recommendedName>
</protein>
<organism evidence="4 5">
    <name type="scientific">Leptosia nina</name>
    <dbReference type="NCBI Taxonomy" id="320188"/>
    <lineage>
        <taxon>Eukaryota</taxon>
        <taxon>Metazoa</taxon>
        <taxon>Ecdysozoa</taxon>
        <taxon>Arthropoda</taxon>
        <taxon>Hexapoda</taxon>
        <taxon>Insecta</taxon>
        <taxon>Pterygota</taxon>
        <taxon>Neoptera</taxon>
        <taxon>Endopterygota</taxon>
        <taxon>Lepidoptera</taxon>
        <taxon>Glossata</taxon>
        <taxon>Ditrysia</taxon>
        <taxon>Papilionoidea</taxon>
        <taxon>Pieridae</taxon>
        <taxon>Pierinae</taxon>
        <taxon>Leptosia</taxon>
    </lineage>
</organism>
<comment type="caution">
    <text evidence="4">The sequence shown here is derived from an EMBL/GenBank/DDBJ whole genome shotgun (WGS) entry which is preliminary data.</text>
</comment>
<proteinExistence type="predicted"/>